<dbReference type="Proteomes" id="UP000092993">
    <property type="component" value="Unassembled WGS sequence"/>
</dbReference>
<gene>
    <name evidence="1" type="ORF">A0H81_02909</name>
</gene>
<protein>
    <submittedName>
        <fullName evidence="1">Uncharacterized protein</fullName>
    </submittedName>
</protein>
<name>A0A1C7MJ25_GRIFR</name>
<evidence type="ECO:0000313" key="1">
    <source>
        <dbReference type="EMBL" id="OBZ76935.1"/>
    </source>
</evidence>
<reference evidence="1 2" key="1">
    <citation type="submission" date="2016-03" db="EMBL/GenBank/DDBJ databases">
        <title>Whole genome sequencing of Grifola frondosa 9006-11.</title>
        <authorList>
            <person name="Min B."/>
            <person name="Park H."/>
            <person name="Kim J.-G."/>
            <person name="Cho H."/>
            <person name="Oh Y.-L."/>
            <person name="Kong W.-S."/>
            <person name="Choi I.-G."/>
        </authorList>
    </citation>
    <scope>NUCLEOTIDE SEQUENCE [LARGE SCALE GENOMIC DNA]</scope>
    <source>
        <strain evidence="1 2">9006-11</strain>
    </source>
</reference>
<keyword evidence="2" id="KW-1185">Reference proteome</keyword>
<comment type="caution">
    <text evidence="1">The sequence shown here is derived from an EMBL/GenBank/DDBJ whole genome shotgun (WGS) entry which is preliminary data.</text>
</comment>
<accession>A0A1C7MJ25</accession>
<organism evidence="1 2">
    <name type="scientific">Grifola frondosa</name>
    <name type="common">Maitake</name>
    <name type="synonym">Polyporus frondosus</name>
    <dbReference type="NCBI Taxonomy" id="5627"/>
    <lineage>
        <taxon>Eukaryota</taxon>
        <taxon>Fungi</taxon>
        <taxon>Dikarya</taxon>
        <taxon>Basidiomycota</taxon>
        <taxon>Agaricomycotina</taxon>
        <taxon>Agaricomycetes</taxon>
        <taxon>Polyporales</taxon>
        <taxon>Grifolaceae</taxon>
        <taxon>Grifola</taxon>
    </lineage>
</organism>
<proteinExistence type="predicted"/>
<evidence type="ECO:0000313" key="2">
    <source>
        <dbReference type="Proteomes" id="UP000092993"/>
    </source>
</evidence>
<sequence>MTRVTLSNLDAIDPIANGAAASTLNIRRDFWTTLRAPTYARWIQTATRQGCTFGRKWQSMKTERKSFHKANIQSRSTKCLADAAKD</sequence>
<dbReference type="AlphaFoldDB" id="A0A1C7MJ25"/>
<dbReference type="EMBL" id="LUGG01000003">
    <property type="protein sequence ID" value="OBZ76935.1"/>
    <property type="molecule type" value="Genomic_DNA"/>
</dbReference>